<dbReference type="SMART" id="SM01126">
    <property type="entry name" value="DDE_Tnp_IS1595"/>
    <property type="match status" value="1"/>
</dbReference>
<organism evidence="2 3">
    <name type="scientific">Caligus rogercresseyi</name>
    <name type="common">Sea louse</name>
    <dbReference type="NCBI Taxonomy" id="217165"/>
    <lineage>
        <taxon>Eukaryota</taxon>
        <taxon>Metazoa</taxon>
        <taxon>Ecdysozoa</taxon>
        <taxon>Arthropoda</taxon>
        <taxon>Crustacea</taxon>
        <taxon>Multicrustacea</taxon>
        <taxon>Hexanauplia</taxon>
        <taxon>Copepoda</taxon>
        <taxon>Siphonostomatoida</taxon>
        <taxon>Caligidae</taxon>
        <taxon>Caligus</taxon>
    </lineage>
</organism>
<keyword evidence="3" id="KW-1185">Reference proteome</keyword>
<gene>
    <name evidence="2" type="ORF">FKW44_013602</name>
</gene>
<evidence type="ECO:0000313" key="2">
    <source>
        <dbReference type="EMBL" id="QQP39780.1"/>
    </source>
</evidence>
<dbReference type="OrthoDB" id="6379547at2759"/>
<dbReference type="Proteomes" id="UP000595437">
    <property type="component" value="Chromosome 9"/>
</dbReference>
<accession>A0A7T8GYK5</accession>
<evidence type="ECO:0000259" key="1">
    <source>
        <dbReference type="SMART" id="SM01126"/>
    </source>
</evidence>
<protein>
    <recommendedName>
        <fullName evidence="1">ISXO2-like transposase domain-containing protein</fullName>
    </recommendedName>
</protein>
<dbReference type="EMBL" id="CP045898">
    <property type="protein sequence ID" value="QQP39780.1"/>
    <property type="molecule type" value="Genomic_DNA"/>
</dbReference>
<reference evidence="3" key="1">
    <citation type="submission" date="2021-01" db="EMBL/GenBank/DDBJ databases">
        <title>Caligus Genome Assembly.</title>
        <authorList>
            <person name="Gallardo-Escarate C."/>
        </authorList>
    </citation>
    <scope>NUCLEOTIDE SEQUENCE [LARGE SCALE GENOMIC DNA]</scope>
</reference>
<dbReference type="InterPro" id="IPR053164">
    <property type="entry name" value="IS1016-like_transposase"/>
</dbReference>
<name>A0A7T8GYK5_CALRO</name>
<dbReference type="PANTHER" id="PTHR47163:SF3">
    <property type="entry name" value="PROTEIN CBG18017"/>
    <property type="match status" value="1"/>
</dbReference>
<feature type="domain" description="ISXO2-like transposase" evidence="1">
    <location>
        <begin position="128"/>
        <end position="262"/>
    </location>
</feature>
<dbReference type="PANTHER" id="PTHR47163">
    <property type="entry name" value="DDE_TNP_IS1595 DOMAIN-CONTAINING PROTEIN"/>
    <property type="match status" value="1"/>
</dbReference>
<dbReference type="InterPro" id="IPR024445">
    <property type="entry name" value="Tnp_ISXO2-like"/>
</dbReference>
<evidence type="ECO:0000313" key="3">
    <source>
        <dbReference type="Proteomes" id="UP000595437"/>
    </source>
</evidence>
<dbReference type="AlphaFoldDB" id="A0A7T8GYK5"/>
<sequence>MLMDEVYEATKDVISARQFLQIRGCLRFYPPTCPTCERSMSFVKHKENVMKWRCATHKNNTILEKKDSFWEGSHLSYSQIIKLVCAWALKIPLTTVPHMFDITTKTAIMWYKSFRDVCSQILNRYPYKIGGPGMVVQIDESLMAKRKYHRGHLVPERWVFGGYCPNTKEGFLFMVENRSATVLLPLIVENAAYGGIPQLPVLPPFQHEVVNHSQNFVDPGTGAHTNNVECYWKNAKRRFKSMACVHDTTLSGHLDEFKWREKYGRSPREAFDNLFKQIAELYQF</sequence>
<proteinExistence type="predicted"/>